<dbReference type="GO" id="GO:0003963">
    <property type="term" value="F:RNA-3'-phosphate cyclase activity"/>
    <property type="evidence" value="ECO:0007669"/>
    <property type="project" value="TreeGrafter"/>
</dbReference>
<dbReference type="SUPFAM" id="SSF55205">
    <property type="entry name" value="EPT/RTPC-like"/>
    <property type="match status" value="1"/>
</dbReference>
<name>A0A6G1INN9_9PLEO</name>
<dbReference type="OrthoDB" id="25029at2759"/>
<dbReference type="InterPro" id="IPR000228">
    <property type="entry name" value="RNA3'_term_phos_cyc"/>
</dbReference>
<organism evidence="2 3">
    <name type="scientific">Lentithecium fluviatile CBS 122367</name>
    <dbReference type="NCBI Taxonomy" id="1168545"/>
    <lineage>
        <taxon>Eukaryota</taxon>
        <taxon>Fungi</taxon>
        <taxon>Dikarya</taxon>
        <taxon>Ascomycota</taxon>
        <taxon>Pezizomycotina</taxon>
        <taxon>Dothideomycetes</taxon>
        <taxon>Pleosporomycetidae</taxon>
        <taxon>Pleosporales</taxon>
        <taxon>Massarineae</taxon>
        <taxon>Lentitheciaceae</taxon>
        <taxon>Lentithecium</taxon>
    </lineage>
</organism>
<feature type="domain" description="RNA 3'-terminal phosphate cyclase" evidence="1">
    <location>
        <begin position="15"/>
        <end position="353"/>
    </location>
</feature>
<sequence>MSSQVPVTLFGTQYEGGGGLIRDSLSFAALLNKRLTITSIRANRPGKGGLRIEHTVAICTMAYLTGALVEGNKTASHQITFKPHENQAAEQIRKHLDITIEGSAAIFTIALLPYLLFSHLGVAAHVQPTIPENGMEITIRAGTLCIKAPSFHYLKHVFMPTLKTLGIGEYNIRLSPEYDQGFHTDFVKLPGRIKIWVKPLTYPLKPFVLKNRGRLARIRIIAHAPEGEFEQFGAVVKREVEDSLGGSGSLRGHDVEIEVTSIPTVLPDQYHLLLVGETIGPEAFLGYEQVYPQTSGFPDKLGDNKKELYTHLSRVCIRGLIGELKSGNAIDENLEDMMAVYQSLADGFSSVTAPGNEKLVRVDSGIQVPLSMIFLNSLDPPQC</sequence>
<dbReference type="InterPro" id="IPR013792">
    <property type="entry name" value="RNA3'P_cycl/enolpyr_Trfase_a/b"/>
</dbReference>
<dbReference type="EMBL" id="MU005600">
    <property type="protein sequence ID" value="KAF2679864.1"/>
    <property type="molecule type" value="Genomic_DNA"/>
</dbReference>
<evidence type="ECO:0000313" key="3">
    <source>
        <dbReference type="Proteomes" id="UP000799291"/>
    </source>
</evidence>
<dbReference type="InterPro" id="IPR036553">
    <property type="entry name" value="RPTC_insert"/>
</dbReference>
<dbReference type="Proteomes" id="UP000799291">
    <property type="component" value="Unassembled WGS sequence"/>
</dbReference>
<dbReference type="GO" id="GO:0006396">
    <property type="term" value="P:RNA processing"/>
    <property type="evidence" value="ECO:0007669"/>
    <property type="project" value="InterPro"/>
</dbReference>
<reference evidence="2" key="1">
    <citation type="journal article" date="2020" name="Stud. Mycol.">
        <title>101 Dothideomycetes genomes: a test case for predicting lifestyles and emergence of pathogens.</title>
        <authorList>
            <person name="Haridas S."/>
            <person name="Albert R."/>
            <person name="Binder M."/>
            <person name="Bloem J."/>
            <person name="Labutti K."/>
            <person name="Salamov A."/>
            <person name="Andreopoulos B."/>
            <person name="Baker S."/>
            <person name="Barry K."/>
            <person name="Bills G."/>
            <person name="Bluhm B."/>
            <person name="Cannon C."/>
            <person name="Castanera R."/>
            <person name="Culley D."/>
            <person name="Daum C."/>
            <person name="Ezra D."/>
            <person name="Gonzalez J."/>
            <person name="Henrissat B."/>
            <person name="Kuo A."/>
            <person name="Liang C."/>
            <person name="Lipzen A."/>
            <person name="Lutzoni F."/>
            <person name="Magnuson J."/>
            <person name="Mondo S."/>
            <person name="Nolan M."/>
            <person name="Ohm R."/>
            <person name="Pangilinan J."/>
            <person name="Park H.-J."/>
            <person name="Ramirez L."/>
            <person name="Alfaro M."/>
            <person name="Sun H."/>
            <person name="Tritt A."/>
            <person name="Yoshinaga Y."/>
            <person name="Zwiers L.-H."/>
            <person name="Turgeon B."/>
            <person name="Goodwin S."/>
            <person name="Spatafora J."/>
            <person name="Crous P."/>
            <person name="Grigoriev I."/>
        </authorList>
    </citation>
    <scope>NUCLEOTIDE SEQUENCE</scope>
    <source>
        <strain evidence="2">CBS 122367</strain>
    </source>
</reference>
<dbReference type="Gene3D" id="3.30.360.20">
    <property type="entry name" value="RNA 3'-terminal phosphate cyclase, insert domain"/>
    <property type="match status" value="1"/>
</dbReference>
<dbReference type="AlphaFoldDB" id="A0A6G1INN9"/>
<dbReference type="PANTHER" id="PTHR11096:SF0">
    <property type="entry name" value="RNA 3'-TERMINAL PHOSPHATE CYCLASE"/>
    <property type="match status" value="1"/>
</dbReference>
<proteinExistence type="predicted"/>
<accession>A0A6G1INN9</accession>
<dbReference type="GO" id="GO:0005634">
    <property type="term" value="C:nucleus"/>
    <property type="evidence" value="ECO:0007669"/>
    <property type="project" value="TreeGrafter"/>
</dbReference>
<evidence type="ECO:0000259" key="1">
    <source>
        <dbReference type="Pfam" id="PF01137"/>
    </source>
</evidence>
<dbReference type="Pfam" id="PF01137">
    <property type="entry name" value="RTC"/>
    <property type="match status" value="1"/>
</dbReference>
<dbReference type="InterPro" id="IPR037136">
    <property type="entry name" value="RNA3'_phos_cyclase_dom_sf"/>
</dbReference>
<dbReference type="InterPro" id="IPR023797">
    <property type="entry name" value="RNA3'_phos_cyclase_dom"/>
</dbReference>
<keyword evidence="3" id="KW-1185">Reference proteome</keyword>
<gene>
    <name evidence="2" type="ORF">K458DRAFT_313352</name>
</gene>
<protein>
    <submittedName>
        <fullName evidence="2">EPT/RTPC-like protein</fullName>
    </submittedName>
</protein>
<dbReference type="Gene3D" id="3.65.10.20">
    <property type="entry name" value="RNA 3'-terminal phosphate cyclase domain"/>
    <property type="match status" value="1"/>
</dbReference>
<dbReference type="PANTHER" id="PTHR11096">
    <property type="entry name" value="RNA 3' TERMINAL PHOSPHATE CYCLASE"/>
    <property type="match status" value="1"/>
</dbReference>
<evidence type="ECO:0000313" key="2">
    <source>
        <dbReference type="EMBL" id="KAF2679864.1"/>
    </source>
</evidence>